<dbReference type="AlphaFoldDB" id="A0AAD7TUB6"/>
<organism evidence="1 2">
    <name type="scientific">Trametes cubensis</name>
    <dbReference type="NCBI Taxonomy" id="1111947"/>
    <lineage>
        <taxon>Eukaryota</taxon>
        <taxon>Fungi</taxon>
        <taxon>Dikarya</taxon>
        <taxon>Basidiomycota</taxon>
        <taxon>Agaricomycotina</taxon>
        <taxon>Agaricomycetes</taxon>
        <taxon>Polyporales</taxon>
        <taxon>Polyporaceae</taxon>
        <taxon>Trametes</taxon>
    </lineage>
</organism>
<accession>A0AAD7TUB6</accession>
<evidence type="ECO:0000313" key="1">
    <source>
        <dbReference type="EMBL" id="KAJ8481671.1"/>
    </source>
</evidence>
<dbReference type="Proteomes" id="UP001215151">
    <property type="component" value="Unassembled WGS sequence"/>
</dbReference>
<name>A0AAD7TUB6_9APHY</name>
<evidence type="ECO:0000313" key="2">
    <source>
        <dbReference type="Proteomes" id="UP001215151"/>
    </source>
</evidence>
<comment type="caution">
    <text evidence="1">The sequence shown here is derived from an EMBL/GenBank/DDBJ whole genome shotgun (WGS) entry which is preliminary data.</text>
</comment>
<dbReference type="EMBL" id="JAPEVG010000131">
    <property type="protein sequence ID" value="KAJ8481671.1"/>
    <property type="molecule type" value="Genomic_DNA"/>
</dbReference>
<gene>
    <name evidence="1" type="ORF">ONZ51_g5838</name>
</gene>
<protein>
    <submittedName>
        <fullName evidence="1">Uncharacterized protein</fullName>
    </submittedName>
</protein>
<sequence length="241" mass="27001">MPSPSISALINTVSGDLDYTNRKTHQAIYDRIKGHVLPTVSPDDCPPLPLMIYAIRNILEPTLVLSLIPELLKLLAHLEVLRAHAVSLANQLLQSTGDTDSSGQSLDTEDREALVALTKPSRVSAQRTIFRKIIHACCLLHIHNLWRAYDAENDPPLTNHLIDYFPAFFARDPDIRDACATALKERPWHYKITDDELEDNREAGAQAAEFMVNAAQYTDDPHRYCEEHGYDSPGTSSSVKF</sequence>
<proteinExistence type="predicted"/>
<reference evidence="1" key="1">
    <citation type="submission" date="2022-11" db="EMBL/GenBank/DDBJ databases">
        <title>Genome Sequence of Cubamyces cubensis.</title>
        <authorList>
            <person name="Buettner E."/>
        </authorList>
    </citation>
    <scope>NUCLEOTIDE SEQUENCE</scope>
    <source>
        <strain evidence="1">MPL-01</strain>
    </source>
</reference>
<keyword evidence="2" id="KW-1185">Reference proteome</keyword>